<evidence type="ECO:0000313" key="10">
    <source>
        <dbReference type="EMBL" id="EQD39665.1"/>
    </source>
</evidence>
<evidence type="ECO:0000256" key="2">
    <source>
        <dbReference type="ARBA" id="ARBA00022475"/>
    </source>
</evidence>
<dbReference type="PANTHER" id="PTHR30607">
    <property type="entry name" value="POTASSIUM-TRANSPORTING ATPASE A CHAIN"/>
    <property type="match status" value="1"/>
</dbReference>
<keyword evidence="1" id="KW-0813">Transport</keyword>
<dbReference type="GO" id="GO:0005886">
    <property type="term" value="C:plasma membrane"/>
    <property type="evidence" value="ECO:0007669"/>
    <property type="project" value="TreeGrafter"/>
</dbReference>
<keyword evidence="5" id="KW-0630">Potassium</keyword>
<keyword evidence="6 9" id="KW-1133">Transmembrane helix</keyword>
<keyword evidence="3" id="KW-0633">Potassium transport</keyword>
<evidence type="ECO:0000256" key="4">
    <source>
        <dbReference type="ARBA" id="ARBA00022692"/>
    </source>
</evidence>
<reference evidence="10" key="2">
    <citation type="journal article" date="2014" name="ISME J.">
        <title>Microbial stratification in low pH oxic and suboxic macroscopic growths along an acid mine drainage.</title>
        <authorList>
            <person name="Mendez-Garcia C."/>
            <person name="Mesa V."/>
            <person name="Sprenger R.R."/>
            <person name="Richter M."/>
            <person name="Diez M.S."/>
            <person name="Solano J."/>
            <person name="Bargiela R."/>
            <person name="Golyshina O.V."/>
            <person name="Manteca A."/>
            <person name="Ramos J.L."/>
            <person name="Gallego J.R."/>
            <person name="Llorente I."/>
            <person name="Martins Dos Santos V.A."/>
            <person name="Jensen O.N."/>
            <person name="Pelaez A.I."/>
            <person name="Sanchez J."/>
            <person name="Ferrer M."/>
        </authorList>
    </citation>
    <scope>NUCLEOTIDE SEQUENCE</scope>
</reference>
<evidence type="ECO:0000256" key="8">
    <source>
        <dbReference type="ARBA" id="ARBA00023136"/>
    </source>
</evidence>
<dbReference type="EMBL" id="AUZX01012322">
    <property type="protein sequence ID" value="EQD39665.1"/>
    <property type="molecule type" value="Genomic_DNA"/>
</dbReference>
<keyword evidence="7" id="KW-0406">Ion transport</keyword>
<feature type="transmembrane region" description="Helical" evidence="9">
    <location>
        <begin position="53"/>
        <end position="70"/>
    </location>
</feature>
<accession>T1ACT9</accession>
<sequence length="159" mass="16425">MGTNGGGFFNANSAHPYENPSALTNLIEILAIVLIPAALTYTFGHMVGDTRQGWAVLAAMIILFVPLYALCNHSEQLGNPRLTALGVNQTASSLQGGGNMEGKEVRFGIAGSTLFGTLATTTSTGAANSMEDSYMPLGGMVTLFDMMLGEVVFGGVGSG</sequence>
<dbReference type="Pfam" id="PF03814">
    <property type="entry name" value="KdpA"/>
    <property type="match status" value="1"/>
</dbReference>
<dbReference type="PANTHER" id="PTHR30607:SF2">
    <property type="entry name" value="POTASSIUM-TRANSPORTING ATPASE POTASSIUM-BINDING SUBUNIT"/>
    <property type="match status" value="1"/>
</dbReference>
<evidence type="ECO:0000256" key="3">
    <source>
        <dbReference type="ARBA" id="ARBA00022538"/>
    </source>
</evidence>
<name>T1ACT9_9ZZZZ</name>
<gene>
    <name evidence="10" type="ORF">B1A_16769</name>
</gene>
<dbReference type="GO" id="GO:0008556">
    <property type="term" value="F:P-type potassium transmembrane transporter activity"/>
    <property type="evidence" value="ECO:0007669"/>
    <property type="project" value="InterPro"/>
</dbReference>
<dbReference type="InterPro" id="IPR004623">
    <property type="entry name" value="KdpA"/>
</dbReference>
<evidence type="ECO:0000256" key="6">
    <source>
        <dbReference type="ARBA" id="ARBA00022989"/>
    </source>
</evidence>
<protein>
    <submittedName>
        <fullName evidence="10">ATPase, K+ transporting, A subunit</fullName>
    </submittedName>
</protein>
<proteinExistence type="predicted"/>
<dbReference type="AlphaFoldDB" id="T1ACT9"/>
<organism evidence="10">
    <name type="scientific">mine drainage metagenome</name>
    <dbReference type="NCBI Taxonomy" id="410659"/>
    <lineage>
        <taxon>unclassified sequences</taxon>
        <taxon>metagenomes</taxon>
        <taxon>ecological metagenomes</taxon>
    </lineage>
</organism>
<comment type="caution">
    <text evidence="10">The sequence shown here is derived from an EMBL/GenBank/DDBJ whole genome shotgun (WGS) entry which is preliminary data.</text>
</comment>
<keyword evidence="4 9" id="KW-0812">Transmembrane</keyword>
<feature type="transmembrane region" description="Helical" evidence="9">
    <location>
        <begin position="22"/>
        <end position="41"/>
    </location>
</feature>
<reference evidence="10" key="1">
    <citation type="submission" date="2013-08" db="EMBL/GenBank/DDBJ databases">
        <authorList>
            <person name="Mendez C."/>
            <person name="Richter M."/>
            <person name="Ferrer M."/>
            <person name="Sanchez J."/>
        </authorList>
    </citation>
    <scope>NUCLEOTIDE SEQUENCE</scope>
</reference>
<evidence type="ECO:0000256" key="1">
    <source>
        <dbReference type="ARBA" id="ARBA00022448"/>
    </source>
</evidence>
<keyword evidence="8 9" id="KW-0472">Membrane</keyword>
<keyword evidence="2" id="KW-1003">Cell membrane</keyword>
<evidence type="ECO:0000256" key="5">
    <source>
        <dbReference type="ARBA" id="ARBA00022958"/>
    </source>
</evidence>
<evidence type="ECO:0000256" key="7">
    <source>
        <dbReference type="ARBA" id="ARBA00023065"/>
    </source>
</evidence>
<feature type="non-terminal residue" evidence="10">
    <location>
        <position position="159"/>
    </location>
</feature>
<evidence type="ECO:0000256" key="9">
    <source>
        <dbReference type="SAM" id="Phobius"/>
    </source>
</evidence>